<evidence type="ECO:0000313" key="2">
    <source>
        <dbReference type="EMBL" id="KAJ8787758.1"/>
    </source>
</evidence>
<feature type="region of interest" description="Disordered" evidence="1">
    <location>
        <begin position="124"/>
        <end position="149"/>
    </location>
</feature>
<comment type="caution">
    <text evidence="2">The sequence shown here is derived from an EMBL/GenBank/DDBJ whole genome shotgun (WGS) entry which is preliminary data.</text>
</comment>
<accession>A0AB34H687</accession>
<keyword evidence="3" id="KW-1185">Reference proteome</keyword>
<proteinExistence type="predicted"/>
<dbReference type="Proteomes" id="UP001159641">
    <property type="component" value="Unassembled WGS sequence"/>
</dbReference>
<name>A0AB34H687_ESCRO</name>
<organism evidence="2 3">
    <name type="scientific">Eschrichtius robustus</name>
    <name type="common">California gray whale</name>
    <name type="synonym">Eschrichtius gibbosus</name>
    <dbReference type="NCBI Taxonomy" id="9764"/>
    <lineage>
        <taxon>Eukaryota</taxon>
        <taxon>Metazoa</taxon>
        <taxon>Chordata</taxon>
        <taxon>Craniata</taxon>
        <taxon>Vertebrata</taxon>
        <taxon>Euteleostomi</taxon>
        <taxon>Mammalia</taxon>
        <taxon>Eutheria</taxon>
        <taxon>Laurasiatheria</taxon>
        <taxon>Artiodactyla</taxon>
        <taxon>Whippomorpha</taxon>
        <taxon>Cetacea</taxon>
        <taxon>Mysticeti</taxon>
        <taxon>Eschrichtiidae</taxon>
        <taxon>Eschrichtius</taxon>
    </lineage>
</organism>
<protein>
    <submittedName>
        <fullName evidence="2">Uncharacterized protein</fullName>
    </submittedName>
</protein>
<evidence type="ECO:0000313" key="3">
    <source>
        <dbReference type="Proteomes" id="UP001159641"/>
    </source>
</evidence>
<reference evidence="2 3" key="1">
    <citation type="submission" date="2022-11" db="EMBL/GenBank/DDBJ databases">
        <title>Whole genome sequence of Eschrichtius robustus ER-17-0199.</title>
        <authorList>
            <person name="Bruniche-Olsen A."/>
            <person name="Black A.N."/>
            <person name="Fields C.J."/>
            <person name="Walden K."/>
            <person name="Dewoody J.A."/>
        </authorList>
    </citation>
    <scope>NUCLEOTIDE SEQUENCE [LARGE SCALE GENOMIC DNA]</scope>
    <source>
        <strain evidence="2">ER-17-0199</strain>
        <tissue evidence="2">Blubber</tissue>
    </source>
</reference>
<evidence type="ECO:0000256" key="1">
    <source>
        <dbReference type="SAM" id="MobiDB-lite"/>
    </source>
</evidence>
<dbReference type="EMBL" id="JAIQCJ010001745">
    <property type="protein sequence ID" value="KAJ8787758.1"/>
    <property type="molecule type" value="Genomic_DNA"/>
</dbReference>
<dbReference type="AlphaFoldDB" id="A0AB34H687"/>
<gene>
    <name evidence="2" type="ORF">J1605_022789</name>
</gene>
<sequence length="283" mass="30917">MTSRAVPLADHHQAACGAVVSRAEPPRCGFRWGREETTRGFQERKEGTGAKGEEACGLPAHGDAREGLAPKPALSALLPPPPPPLTLLQLLPPKPGNSLHHLSKCACAGTWHYVAARRAKARGKVGERRPVAGVRPSPAHCAGPASLRKDTPPAPALRWSLGLVTTTHVVRALPCQLERIRIVYAFWLSGCLIVAERTYCKLSNLGSYFVESKVKFSFGRPDSLHWPERTMGRRNGQFGTEEMRVEPPDFPLTSQSCLSPGVWEGVEPLDASRKKRRQRGYSA</sequence>